<dbReference type="Pfam" id="PF02368">
    <property type="entry name" value="Big_2"/>
    <property type="match status" value="4"/>
</dbReference>
<sequence length="784" mass="82273">MSITTTFVDVGVTVDSRLTISVTQAIPVSMVLSALKQSIAQGQATQINARVTYSDKSVVNVSDGTLHDTSWVSDANSVASVDCQGGLTANSLGNIGEALVSATSIDANARVQASMTFSVTQAIPVQLTLSSEKNSLAQGQNMPLIATVTYSDNTTADVSQDSGISWVSENTALAKVDEQGLLMANINQQSGNVTILATYLYTGVNVDSSMKIAVTEAIPTQLVITPTTVNIAQGTTQQLKATVTYSDNTSSDVTTTVSWINNSDSLININDAGLVTANRQQQLGDAEVKATYIDVNVTVEASAIMTVTVATPQRLVVSPTIVSLAQGKTQQYSATVIYSDNTTADFTRDPALSWSTNNSLLATINEQGVASANSQQGVGEVTVTAHFLDNGVPEEGSASLTVTPAVPMNLATSPGVASIPMGYTQKFYAMMTYSDGSVGDVSDGTLYDISWSSSNDYLASVNNQGLASTLFSEGTGDVTITAKFIDNNVPFEASGILTVADPVPTLLEVIPSVASIAQGTTQQFQAWMTYSDGVTREVTNNTNIDWISDNSTLATVGTLGNEGLVTANKNTNGSTNVIATDTSNDLSGNAVLTVTSAVPESLKVTPVNGSSYQGQTKQFTATVTYSNDTTYNASSDSKTSWISSDPTIATIDKKGITRAYLTKGSIDISATYQDGAGFTDVTGLTIKSKSSYPLDCYSELNDSKTLISGTANTYGDGPTLSRKNNQYAYCLRPDLAGLDVTLKAHSGCGCQVSAQQQSGWKTINGEKFKVTKIIANSCPLYNGY</sequence>
<dbReference type="Proteomes" id="UP001203423">
    <property type="component" value="Unassembled WGS sequence"/>
</dbReference>
<dbReference type="InterPro" id="IPR008964">
    <property type="entry name" value="Invasin/intimin_cell_adhesion"/>
</dbReference>
<feature type="domain" description="BIG2" evidence="1">
    <location>
        <begin position="26"/>
        <end position="114"/>
    </location>
</feature>
<evidence type="ECO:0000313" key="2">
    <source>
        <dbReference type="EMBL" id="MCL1127271.1"/>
    </source>
</evidence>
<evidence type="ECO:0000259" key="1">
    <source>
        <dbReference type="SMART" id="SM00635"/>
    </source>
</evidence>
<feature type="domain" description="BIG2" evidence="1">
    <location>
        <begin position="503"/>
        <end position="591"/>
    </location>
</feature>
<protein>
    <submittedName>
        <fullName evidence="2">Ig-like domain-containing protein</fullName>
    </submittedName>
</protein>
<evidence type="ECO:0000313" key="3">
    <source>
        <dbReference type="Proteomes" id="UP001203423"/>
    </source>
</evidence>
<keyword evidence="3" id="KW-1185">Reference proteome</keyword>
<organism evidence="2 3">
    <name type="scientific">Shewanella surugensis</name>
    <dbReference type="NCBI Taxonomy" id="212020"/>
    <lineage>
        <taxon>Bacteria</taxon>
        <taxon>Pseudomonadati</taxon>
        <taxon>Pseudomonadota</taxon>
        <taxon>Gammaproteobacteria</taxon>
        <taxon>Alteromonadales</taxon>
        <taxon>Shewanellaceae</taxon>
        <taxon>Shewanella</taxon>
    </lineage>
</organism>
<dbReference type="EMBL" id="JAKIKS010000141">
    <property type="protein sequence ID" value="MCL1127271.1"/>
    <property type="molecule type" value="Genomic_DNA"/>
</dbReference>
<feature type="domain" description="BIG2" evidence="1">
    <location>
        <begin position="598"/>
        <end position="682"/>
    </location>
</feature>
<dbReference type="InterPro" id="IPR003343">
    <property type="entry name" value="Big_2"/>
</dbReference>
<accession>A0ABT0LHU4</accession>
<comment type="caution">
    <text evidence="2">The sequence shown here is derived from an EMBL/GenBank/DDBJ whole genome shotgun (WGS) entry which is preliminary data.</text>
</comment>
<feature type="domain" description="BIG2" evidence="1">
    <location>
        <begin position="123"/>
        <end position="209"/>
    </location>
</feature>
<reference evidence="2 3" key="1">
    <citation type="submission" date="2022-01" db="EMBL/GenBank/DDBJ databases">
        <title>Whole genome-based taxonomy of the Shewanellaceae.</title>
        <authorList>
            <person name="Martin-Rodriguez A.J."/>
        </authorList>
    </citation>
    <scope>NUCLEOTIDE SEQUENCE [LARGE SCALE GENOMIC DNA]</scope>
    <source>
        <strain evidence="2 3">DSM 17177</strain>
    </source>
</reference>
<dbReference type="Gene3D" id="2.60.40.1080">
    <property type="match status" value="7"/>
</dbReference>
<feature type="domain" description="BIG2" evidence="1">
    <location>
        <begin position="311"/>
        <end position="398"/>
    </location>
</feature>
<dbReference type="SMART" id="SM00635">
    <property type="entry name" value="BID_2"/>
    <property type="match status" value="7"/>
</dbReference>
<dbReference type="RefSeq" id="WP_248942664.1">
    <property type="nucleotide sequence ID" value="NZ_JAKIKS010000141.1"/>
</dbReference>
<feature type="domain" description="BIG2" evidence="1">
    <location>
        <begin position="406"/>
        <end position="492"/>
    </location>
</feature>
<feature type="domain" description="BIG2" evidence="1">
    <location>
        <begin position="218"/>
        <end position="302"/>
    </location>
</feature>
<gene>
    <name evidence="2" type="ORF">L2764_23040</name>
</gene>
<dbReference type="SUPFAM" id="SSF49373">
    <property type="entry name" value="Invasin/intimin cell-adhesion fragments"/>
    <property type="match status" value="4"/>
</dbReference>
<proteinExistence type="predicted"/>
<name>A0ABT0LHU4_9GAMM</name>